<dbReference type="Gene3D" id="3.40.50.300">
    <property type="entry name" value="P-loop containing nucleotide triphosphate hydrolases"/>
    <property type="match status" value="1"/>
</dbReference>
<keyword evidence="2" id="KW-0067">ATP-binding</keyword>
<dbReference type="PANTHER" id="PTHR30258:SF29">
    <property type="entry name" value="MSHA PILUS ASSEMBLY ATPASE MSHE"/>
    <property type="match status" value="1"/>
</dbReference>
<organism evidence="4">
    <name type="scientific">hydrothermal vent metagenome</name>
    <dbReference type="NCBI Taxonomy" id="652676"/>
    <lineage>
        <taxon>unclassified sequences</taxon>
        <taxon>metagenomes</taxon>
        <taxon>ecological metagenomes</taxon>
    </lineage>
</organism>
<dbReference type="AlphaFoldDB" id="A0A3B1AAP2"/>
<reference evidence="4" key="1">
    <citation type="submission" date="2018-06" db="EMBL/GenBank/DDBJ databases">
        <authorList>
            <person name="Zhirakovskaya E."/>
        </authorList>
    </citation>
    <scope>NUCLEOTIDE SEQUENCE</scope>
</reference>
<dbReference type="InterPro" id="IPR001482">
    <property type="entry name" value="T2SS/T4SS_dom"/>
</dbReference>
<keyword evidence="1" id="KW-0547">Nucleotide-binding</keyword>
<proteinExistence type="predicted"/>
<dbReference type="SUPFAM" id="SSF52540">
    <property type="entry name" value="P-loop containing nucleoside triphosphate hydrolases"/>
    <property type="match status" value="1"/>
</dbReference>
<dbReference type="GO" id="GO:0005886">
    <property type="term" value="C:plasma membrane"/>
    <property type="evidence" value="ECO:0007669"/>
    <property type="project" value="TreeGrafter"/>
</dbReference>
<evidence type="ECO:0000256" key="2">
    <source>
        <dbReference type="ARBA" id="ARBA00022840"/>
    </source>
</evidence>
<name>A0A3B1AAP2_9ZZZZ</name>
<evidence type="ECO:0000313" key="4">
    <source>
        <dbReference type="EMBL" id="VAX01122.1"/>
    </source>
</evidence>
<sequence length="301" mass="33037">DVRFSTLPTQYGEAVVMRLLDHSEGVKGLDEIGLSAPIKTQLEKAIRRPHGLLLVTGPTGSGKTTTLYAALSALNDAARKIITVEDPVEYRLSRVNQVQVNPKIGLDFARVLRTTLRQDPDIILVGEIRDHETAEIALRASITGHLVLSTLHTNDAISTVMRLVDMGVENFLIASAVHAILAQRLVRRICEKCSTDYTPDTGQIAWLASVVGEEATQMAFRHGIGCPACHRTGYKGRVPVHEMLEINEELADALRNQDYAGFKRLALAQDSYLPLVQNALMLARQGVTSLDEVIRVGGWVE</sequence>
<dbReference type="Pfam" id="PF00437">
    <property type="entry name" value="T2SSE"/>
    <property type="match status" value="1"/>
</dbReference>
<feature type="non-terminal residue" evidence="4">
    <location>
        <position position="1"/>
    </location>
</feature>
<dbReference type="GO" id="GO:0016887">
    <property type="term" value="F:ATP hydrolysis activity"/>
    <property type="evidence" value="ECO:0007669"/>
    <property type="project" value="TreeGrafter"/>
</dbReference>
<protein>
    <submittedName>
        <fullName evidence="4">MSHA biogenesis protein MshE</fullName>
    </submittedName>
</protein>
<evidence type="ECO:0000259" key="3">
    <source>
        <dbReference type="PROSITE" id="PS00662"/>
    </source>
</evidence>
<dbReference type="PROSITE" id="PS00662">
    <property type="entry name" value="T2SP_E"/>
    <property type="match status" value="1"/>
</dbReference>
<feature type="domain" description="Bacterial type II secretion system protein E" evidence="3">
    <location>
        <begin position="116"/>
        <end position="130"/>
    </location>
</feature>
<dbReference type="GO" id="GO:0005524">
    <property type="term" value="F:ATP binding"/>
    <property type="evidence" value="ECO:0007669"/>
    <property type="project" value="UniProtKB-KW"/>
</dbReference>
<dbReference type="EMBL" id="UOFU01000218">
    <property type="protein sequence ID" value="VAX01122.1"/>
    <property type="molecule type" value="Genomic_DNA"/>
</dbReference>
<dbReference type="CDD" id="cd01129">
    <property type="entry name" value="PulE-GspE-like"/>
    <property type="match status" value="1"/>
</dbReference>
<dbReference type="InterPro" id="IPR027417">
    <property type="entry name" value="P-loop_NTPase"/>
</dbReference>
<gene>
    <name evidence="4" type="ORF">MNBD_GAMMA20-330</name>
</gene>
<dbReference type="PANTHER" id="PTHR30258">
    <property type="entry name" value="TYPE II SECRETION SYSTEM PROTEIN GSPE-RELATED"/>
    <property type="match status" value="1"/>
</dbReference>
<dbReference type="FunFam" id="3.40.50.300:FF:000398">
    <property type="entry name" value="Type IV pilus assembly ATPase PilB"/>
    <property type="match status" value="1"/>
</dbReference>
<dbReference type="InterPro" id="IPR003593">
    <property type="entry name" value="AAA+_ATPase"/>
</dbReference>
<evidence type="ECO:0000256" key="1">
    <source>
        <dbReference type="ARBA" id="ARBA00022741"/>
    </source>
</evidence>
<accession>A0A3B1AAP2</accession>
<dbReference type="SMART" id="SM00382">
    <property type="entry name" value="AAA"/>
    <property type="match status" value="1"/>
</dbReference>